<organism evidence="1 2">
    <name type="scientific">Mucilaginibacter angelicae</name>
    <dbReference type="NCBI Taxonomy" id="869718"/>
    <lineage>
        <taxon>Bacteria</taxon>
        <taxon>Pseudomonadati</taxon>
        <taxon>Bacteroidota</taxon>
        <taxon>Sphingobacteriia</taxon>
        <taxon>Sphingobacteriales</taxon>
        <taxon>Sphingobacteriaceae</taxon>
        <taxon>Mucilaginibacter</taxon>
    </lineage>
</organism>
<dbReference type="RefSeq" id="WP_377021265.1">
    <property type="nucleotide sequence ID" value="NZ_JBHLTS010000007.1"/>
</dbReference>
<protein>
    <submittedName>
        <fullName evidence="1">Crp/Fnr family transcriptional regulator</fullName>
    </submittedName>
</protein>
<comment type="caution">
    <text evidence="1">The sequence shown here is derived from an EMBL/GenBank/DDBJ whole genome shotgun (WGS) entry which is preliminary data.</text>
</comment>
<gene>
    <name evidence="1" type="ORF">ACFFGT_04275</name>
</gene>
<dbReference type="SUPFAM" id="SSF51206">
    <property type="entry name" value="cAMP-binding domain-like"/>
    <property type="match status" value="1"/>
</dbReference>
<dbReference type="Gene3D" id="2.60.120.10">
    <property type="entry name" value="Jelly Rolls"/>
    <property type="match status" value="1"/>
</dbReference>
<dbReference type="Proteomes" id="UP001589828">
    <property type="component" value="Unassembled WGS sequence"/>
</dbReference>
<proteinExistence type="predicted"/>
<keyword evidence="2" id="KW-1185">Reference proteome</keyword>
<dbReference type="InterPro" id="IPR018490">
    <property type="entry name" value="cNMP-bd_dom_sf"/>
</dbReference>
<evidence type="ECO:0000313" key="2">
    <source>
        <dbReference type="Proteomes" id="UP001589828"/>
    </source>
</evidence>
<evidence type="ECO:0000313" key="1">
    <source>
        <dbReference type="EMBL" id="MFC0513398.1"/>
    </source>
</evidence>
<dbReference type="InterPro" id="IPR014710">
    <property type="entry name" value="RmlC-like_jellyroll"/>
</dbReference>
<name>A0ABV6L363_9SPHI</name>
<dbReference type="EMBL" id="JBHLTS010000007">
    <property type="protein sequence ID" value="MFC0513398.1"/>
    <property type="molecule type" value="Genomic_DNA"/>
</dbReference>
<reference evidence="1 2" key="1">
    <citation type="submission" date="2024-09" db="EMBL/GenBank/DDBJ databases">
        <authorList>
            <person name="Sun Q."/>
            <person name="Mori K."/>
        </authorList>
    </citation>
    <scope>NUCLEOTIDE SEQUENCE [LARGE SCALE GENOMIC DNA]</scope>
    <source>
        <strain evidence="1 2">NCAIM B.02415</strain>
    </source>
</reference>
<accession>A0ABV6L363</accession>
<sequence length="198" mass="23168">MKEAINTYLSSVKALCPQVTTAELDYLISGLTVSDLKPKHFYIHANTIQKEIGFVFSGLLRTFYIDNNGNQISVNFVRENRYVTHYPAFITQTPSKYYFQCIEPTIVVNLSYKHIQEGYNRFPILERYGRLVAEEALKILHKRIESFLFETAETRYLDFIKENPDLFNRVSLSYLSSYLGIERQSLTRIRKKLAHNSF</sequence>